<protein>
    <submittedName>
        <fullName evidence="1">Uncharacterized protein</fullName>
    </submittedName>
</protein>
<keyword evidence="2" id="KW-1185">Reference proteome</keyword>
<dbReference type="RefSeq" id="WP_091108212.1">
    <property type="nucleotide sequence ID" value="NZ_FOWQ01000002.1"/>
</dbReference>
<reference evidence="2" key="1">
    <citation type="submission" date="2016-10" db="EMBL/GenBank/DDBJ databases">
        <authorList>
            <person name="Varghese N."/>
            <person name="Submissions S."/>
        </authorList>
    </citation>
    <scope>NUCLEOTIDE SEQUENCE [LARGE SCALE GENOMIC DNA]</scope>
    <source>
        <strain evidence="2">DSM 44208</strain>
    </source>
</reference>
<dbReference type="OrthoDB" id="2084645at2"/>
<dbReference type="AlphaFoldDB" id="A0A1I5KTD5"/>
<dbReference type="EMBL" id="FOWQ01000002">
    <property type="protein sequence ID" value="SFO88354.1"/>
    <property type="molecule type" value="Genomic_DNA"/>
</dbReference>
<accession>A0A1I5KTD5</accession>
<dbReference type="Proteomes" id="UP000198857">
    <property type="component" value="Unassembled WGS sequence"/>
</dbReference>
<evidence type="ECO:0000313" key="1">
    <source>
        <dbReference type="EMBL" id="SFO88354.1"/>
    </source>
</evidence>
<gene>
    <name evidence="1" type="ORF">SAMN05660464_1395</name>
</gene>
<evidence type="ECO:0000313" key="2">
    <source>
        <dbReference type="Proteomes" id="UP000198857"/>
    </source>
</evidence>
<proteinExistence type="predicted"/>
<sequence>MDVVVEVGGWEHECCGPAIERDRVVDLGCTRWTAPDGQVRLVETHHHVEHDERVRGRVTGIEVVLDEGTVQPVLRVPSGRALLGFDDDDDGHLEDPWTGVVVATGSTDFLVTVRRSD</sequence>
<organism evidence="1 2">
    <name type="scientific">Geodermatophilus dictyosporus</name>
    <dbReference type="NCBI Taxonomy" id="1523247"/>
    <lineage>
        <taxon>Bacteria</taxon>
        <taxon>Bacillati</taxon>
        <taxon>Actinomycetota</taxon>
        <taxon>Actinomycetes</taxon>
        <taxon>Geodermatophilales</taxon>
        <taxon>Geodermatophilaceae</taxon>
        <taxon>Geodermatophilus</taxon>
    </lineage>
</organism>
<name>A0A1I5KTD5_9ACTN</name>
<dbReference type="STRING" id="1523247.SAMN05660464_1395"/>